<dbReference type="Proteomes" id="UP000218785">
    <property type="component" value="Chromosome"/>
</dbReference>
<accession>A0A1Z4N5A1</accession>
<sequence length="173" mass="19881">MTSSEQYRREIMKDLAKGNVESLDDLKTDSTTEYENFDDFAQRTTTDQRRQLFGRSLHPDKIPASQMEPELQQAIAQIKPNERDDVARAFFKHLKERGLDERHLEQQLRLSTHHASRMSADDVSKLASFVYHNHPDIFREVLAEQPGIIKFLSNPVVAGIIGIAAAKWLGRHK</sequence>
<dbReference type="KEGG" id="ttq:NIES37_48690"/>
<gene>
    <name evidence="1" type="ORF">NIES37_48690</name>
</gene>
<reference evidence="1 2" key="1">
    <citation type="submission" date="2017-06" db="EMBL/GenBank/DDBJ databases">
        <title>Genome sequencing of cyanobaciteial culture collection at National Institute for Environmental Studies (NIES).</title>
        <authorList>
            <person name="Hirose Y."/>
            <person name="Shimura Y."/>
            <person name="Fujisawa T."/>
            <person name="Nakamura Y."/>
            <person name="Kawachi M."/>
        </authorList>
    </citation>
    <scope>NUCLEOTIDE SEQUENCE [LARGE SCALE GENOMIC DNA]</scope>
    <source>
        <strain evidence="1 2">NIES-37</strain>
    </source>
</reference>
<organism evidence="1 2">
    <name type="scientific">Tolypothrix tenuis PCC 7101</name>
    <dbReference type="NCBI Taxonomy" id="231146"/>
    <lineage>
        <taxon>Bacteria</taxon>
        <taxon>Bacillati</taxon>
        <taxon>Cyanobacteriota</taxon>
        <taxon>Cyanophyceae</taxon>
        <taxon>Nostocales</taxon>
        <taxon>Tolypothrichaceae</taxon>
        <taxon>Tolypothrix</taxon>
    </lineage>
</organism>
<keyword evidence="2" id="KW-1185">Reference proteome</keyword>
<name>A0A1Z4N5A1_9CYAN</name>
<evidence type="ECO:0000313" key="1">
    <source>
        <dbReference type="EMBL" id="BAZ00871.1"/>
    </source>
</evidence>
<proteinExistence type="predicted"/>
<dbReference type="EMBL" id="AP018248">
    <property type="protein sequence ID" value="BAZ00871.1"/>
    <property type="molecule type" value="Genomic_DNA"/>
</dbReference>
<evidence type="ECO:0000313" key="2">
    <source>
        <dbReference type="Proteomes" id="UP000218785"/>
    </source>
</evidence>
<dbReference type="RefSeq" id="WP_096580076.1">
    <property type="nucleotide sequence ID" value="NZ_CAWNJS010000001.1"/>
</dbReference>
<dbReference type="AlphaFoldDB" id="A0A1Z4N5A1"/>
<protein>
    <submittedName>
        <fullName evidence="1">Uncharacterized protein</fullName>
    </submittedName>
</protein>